<gene>
    <name evidence="1" type="ORF">SDC9_127123</name>
</gene>
<accession>A0A645CT23</accession>
<dbReference type="AlphaFoldDB" id="A0A645CT23"/>
<comment type="caution">
    <text evidence="1">The sequence shown here is derived from an EMBL/GenBank/DDBJ whole genome shotgun (WGS) entry which is preliminary data.</text>
</comment>
<dbReference type="EMBL" id="VSSQ01029805">
    <property type="protein sequence ID" value="MPM80077.1"/>
    <property type="molecule type" value="Genomic_DNA"/>
</dbReference>
<protein>
    <submittedName>
        <fullName evidence="1">Uncharacterized protein</fullName>
    </submittedName>
</protein>
<proteinExistence type="predicted"/>
<evidence type="ECO:0000313" key="1">
    <source>
        <dbReference type="EMBL" id="MPM80077.1"/>
    </source>
</evidence>
<sequence length="48" mass="5052">MQDFLIDQVDANEGGFIFPGVSGVGVYVIHPASGEGLPVLHRRAAQGE</sequence>
<name>A0A645CT23_9ZZZZ</name>
<reference evidence="1" key="1">
    <citation type="submission" date="2019-08" db="EMBL/GenBank/DDBJ databases">
        <authorList>
            <person name="Kucharzyk K."/>
            <person name="Murdoch R.W."/>
            <person name="Higgins S."/>
            <person name="Loffler F."/>
        </authorList>
    </citation>
    <scope>NUCLEOTIDE SEQUENCE</scope>
</reference>
<organism evidence="1">
    <name type="scientific">bioreactor metagenome</name>
    <dbReference type="NCBI Taxonomy" id="1076179"/>
    <lineage>
        <taxon>unclassified sequences</taxon>
        <taxon>metagenomes</taxon>
        <taxon>ecological metagenomes</taxon>
    </lineage>
</organism>